<evidence type="ECO:0000313" key="2">
    <source>
        <dbReference type="Proteomes" id="UP000038083"/>
    </source>
</evidence>
<sequence>MFMILNKILSVYFYLSKRLFLNVNSVFDATQNYFYGDKLIKKTIFVLLKC</sequence>
<accession>A0A0B7HKW1</accession>
<proteinExistence type="predicted"/>
<protein>
    <submittedName>
        <fullName evidence="1">Uncharacterized protein</fullName>
    </submittedName>
</protein>
<reference evidence="1 2" key="1">
    <citation type="submission" date="2015-01" db="EMBL/GenBank/DDBJ databases">
        <authorList>
            <person name="MANFREDI Pablo"/>
        </authorList>
    </citation>
    <scope>NUCLEOTIDE SEQUENCE [LARGE SCALE GENOMIC DNA]</scope>
    <source>
        <strain evidence="1 2">Ccy74</strain>
    </source>
</reference>
<dbReference type="Proteomes" id="UP000038083">
    <property type="component" value="Unassembled WGS sequence"/>
</dbReference>
<gene>
    <name evidence="1" type="ORF">CCYN74_330031</name>
</gene>
<organism evidence="1 2">
    <name type="scientific">Capnocytophaga cynodegmi</name>
    <dbReference type="NCBI Taxonomy" id="28189"/>
    <lineage>
        <taxon>Bacteria</taxon>
        <taxon>Pseudomonadati</taxon>
        <taxon>Bacteroidota</taxon>
        <taxon>Flavobacteriia</taxon>
        <taxon>Flavobacteriales</taxon>
        <taxon>Flavobacteriaceae</taxon>
        <taxon>Capnocytophaga</taxon>
    </lineage>
</organism>
<name>A0A0B7HKW1_9FLAO</name>
<evidence type="ECO:0000313" key="1">
    <source>
        <dbReference type="EMBL" id="CEN39274.1"/>
    </source>
</evidence>
<dbReference type="EMBL" id="CDOG01000027">
    <property type="protein sequence ID" value="CEN39274.1"/>
    <property type="molecule type" value="Genomic_DNA"/>
</dbReference>
<dbReference type="AlphaFoldDB" id="A0A0B7HKW1"/>